<feature type="domain" description="Peptidase S24/S26A/S26B/S26C" evidence="1">
    <location>
        <begin position="35"/>
        <end position="76"/>
    </location>
</feature>
<name>A0A1I2H487_9BACL</name>
<reference evidence="3" key="1">
    <citation type="submission" date="2016-10" db="EMBL/GenBank/DDBJ databases">
        <authorList>
            <person name="Varghese N."/>
            <person name="Submissions S."/>
        </authorList>
    </citation>
    <scope>NUCLEOTIDE SEQUENCE [LARGE SCALE GENOMIC DNA]</scope>
    <source>
        <strain evidence="3">CGMCC 1.10223</strain>
    </source>
</reference>
<keyword evidence="3" id="KW-1185">Reference proteome</keyword>
<dbReference type="Proteomes" id="UP000183410">
    <property type="component" value="Unassembled WGS sequence"/>
</dbReference>
<dbReference type="InterPro" id="IPR015927">
    <property type="entry name" value="Peptidase_S24_S26A/B/C"/>
</dbReference>
<proteinExistence type="predicted"/>
<dbReference type="RefSeq" id="WP_046233651.1">
    <property type="nucleotide sequence ID" value="NZ_FONN01000019.1"/>
</dbReference>
<accession>A0A1I2H487</accession>
<dbReference type="EMBL" id="FONN01000019">
    <property type="protein sequence ID" value="SFF23491.1"/>
    <property type="molecule type" value="Genomic_DNA"/>
</dbReference>
<dbReference type="Pfam" id="PF00717">
    <property type="entry name" value="Peptidase_S24"/>
    <property type="match status" value="1"/>
</dbReference>
<gene>
    <name evidence="2" type="ORF">SAMN04487969_119101</name>
</gene>
<dbReference type="Gene3D" id="2.10.109.10">
    <property type="entry name" value="Umud Fragment, subunit A"/>
    <property type="match status" value="1"/>
</dbReference>
<evidence type="ECO:0000313" key="3">
    <source>
        <dbReference type="Proteomes" id="UP000183410"/>
    </source>
</evidence>
<protein>
    <submittedName>
        <fullName evidence="2">Peptidase S24-like</fullName>
    </submittedName>
</protein>
<organism evidence="2 3">
    <name type="scientific">Paenibacillus algorifonticola</name>
    <dbReference type="NCBI Taxonomy" id="684063"/>
    <lineage>
        <taxon>Bacteria</taxon>
        <taxon>Bacillati</taxon>
        <taxon>Bacillota</taxon>
        <taxon>Bacilli</taxon>
        <taxon>Bacillales</taxon>
        <taxon>Paenibacillaceae</taxon>
        <taxon>Paenibacillus</taxon>
    </lineage>
</organism>
<dbReference type="AlphaFoldDB" id="A0A1I2H487"/>
<evidence type="ECO:0000259" key="1">
    <source>
        <dbReference type="Pfam" id="PF00717"/>
    </source>
</evidence>
<evidence type="ECO:0000313" key="2">
    <source>
        <dbReference type="EMBL" id="SFF23491.1"/>
    </source>
</evidence>
<sequence>MLINSVLCVGFFIKISKGDYQKMYINVGKNFVSEINIEPGDMVLVSDTNIFEQGDIVAMRLNDEIAIRKLQSYEGEQPVYEDNNIEGCNGCVFLGKVVQVVYSP</sequence>
<dbReference type="SUPFAM" id="SSF51306">
    <property type="entry name" value="LexA/Signal peptidase"/>
    <property type="match status" value="1"/>
</dbReference>
<dbReference type="InterPro" id="IPR036286">
    <property type="entry name" value="LexA/Signal_pep-like_sf"/>
</dbReference>